<dbReference type="AlphaFoldDB" id="A0A1J6JRL9"/>
<dbReference type="OMA" id="ANIRFCI"/>
<name>A0A1J6JRL9_NICAT</name>
<comment type="caution">
    <text evidence="2">The sequence shown here is derived from an EMBL/GenBank/DDBJ whole genome shotgun (WGS) entry which is preliminary data.</text>
</comment>
<evidence type="ECO:0000313" key="3">
    <source>
        <dbReference type="Proteomes" id="UP000187609"/>
    </source>
</evidence>
<dbReference type="KEGG" id="nau:109220209"/>
<dbReference type="InterPro" id="IPR017451">
    <property type="entry name" value="F-box-assoc_interact_dom"/>
</dbReference>
<proteinExistence type="predicted"/>
<gene>
    <name evidence="2" type="ORF">A4A49_37995</name>
</gene>
<dbReference type="EMBL" id="MJEQ01005342">
    <property type="protein sequence ID" value="OIT20413.1"/>
    <property type="molecule type" value="Genomic_DNA"/>
</dbReference>
<evidence type="ECO:0000259" key="1">
    <source>
        <dbReference type="Pfam" id="PF07734"/>
    </source>
</evidence>
<accession>A0A1J6JRL9</accession>
<dbReference type="PANTHER" id="PTHR31672:SF13">
    <property type="entry name" value="F-BOX PROTEIN CPR30-LIKE"/>
    <property type="match status" value="1"/>
</dbReference>
<dbReference type="Pfam" id="PF07734">
    <property type="entry name" value="FBA_1"/>
    <property type="match status" value="1"/>
</dbReference>
<dbReference type="Proteomes" id="UP000187609">
    <property type="component" value="Unassembled WGS sequence"/>
</dbReference>
<reference evidence="2" key="1">
    <citation type="submission" date="2016-11" db="EMBL/GenBank/DDBJ databases">
        <title>The genome of Nicotiana attenuata.</title>
        <authorList>
            <person name="Xu S."/>
            <person name="Brockmoeller T."/>
            <person name="Gaquerel E."/>
            <person name="Navarro A."/>
            <person name="Kuhl H."/>
            <person name="Gase K."/>
            <person name="Ling Z."/>
            <person name="Zhou W."/>
            <person name="Kreitzer C."/>
            <person name="Stanke M."/>
            <person name="Tang H."/>
            <person name="Lyons E."/>
            <person name="Pandey P."/>
            <person name="Pandey S.P."/>
            <person name="Timmermann B."/>
            <person name="Baldwin I.T."/>
        </authorList>
    </citation>
    <scope>NUCLEOTIDE SEQUENCE [LARGE SCALE GENOMIC DNA]</scope>
    <source>
        <strain evidence="2">UT</strain>
    </source>
</reference>
<dbReference type="InterPro" id="IPR011043">
    <property type="entry name" value="Gal_Oxase/kelch_b-propeller"/>
</dbReference>
<sequence>MLTLLCKENLKLCSLGSLLYEFVTEAFDFDYPIKYPFDTAWIVGSVNGLICLKNAKEYLLLWNPSIRKLKKVTSFVAAPTPTPGRYRYGFGYDELNDDYKLVSAFYSTNGRSDVKVNMYSLNSDHSWRRIDDFPDGVLLGSAKSVDGKLHWITTGSCPGCNDRVIISIDLAGEKWGKLEQPCYGVEYFLLWLGVLFCKYYERNCIDVWVMKEYGVKESWTRMYTIEFRPDVENSVPSPPLCMSDKGEIVLVFGSTFMIYNPKDGLIRYLEVANIRFCIAGIVYIESLVCPIL</sequence>
<evidence type="ECO:0000313" key="2">
    <source>
        <dbReference type="EMBL" id="OIT20413.1"/>
    </source>
</evidence>
<dbReference type="InterPro" id="IPR050796">
    <property type="entry name" value="SCF_F-box_component"/>
</dbReference>
<protein>
    <submittedName>
        <fullName evidence="2">F-boxkelch-repeat protein</fullName>
    </submittedName>
</protein>
<keyword evidence="3" id="KW-1185">Reference proteome</keyword>
<dbReference type="InterPro" id="IPR006527">
    <property type="entry name" value="F-box-assoc_dom_typ1"/>
</dbReference>
<dbReference type="NCBIfam" id="TIGR01640">
    <property type="entry name" value="F_box_assoc_1"/>
    <property type="match status" value="1"/>
</dbReference>
<dbReference type="OrthoDB" id="1256553at2759"/>
<dbReference type="SUPFAM" id="SSF50965">
    <property type="entry name" value="Galactose oxidase, central domain"/>
    <property type="match status" value="1"/>
</dbReference>
<feature type="domain" description="F-box associated beta-propeller type 1" evidence="1">
    <location>
        <begin position="46"/>
        <end position="288"/>
    </location>
</feature>
<dbReference type="PANTHER" id="PTHR31672">
    <property type="entry name" value="BNACNNG10540D PROTEIN"/>
    <property type="match status" value="1"/>
</dbReference>
<organism evidence="2 3">
    <name type="scientific">Nicotiana attenuata</name>
    <name type="common">Coyote tobacco</name>
    <dbReference type="NCBI Taxonomy" id="49451"/>
    <lineage>
        <taxon>Eukaryota</taxon>
        <taxon>Viridiplantae</taxon>
        <taxon>Streptophyta</taxon>
        <taxon>Embryophyta</taxon>
        <taxon>Tracheophyta</taxon>
        <taxon>Spermatophyta</taxon>
        <taxon>Magnoliopsida</taxon>
        <taxon>eudicotyledons</taxon>
        <taxon>Gunneridae</taxon>
        <taxon>Pentapetalae</taxon>
        <taxon>asterids</taxon>
        <taxon>lamiids</taxon>
        <taxon>Solanales</taxon>
        <taxon>Solanaceae</taxon>
        <taxon>Nicotianoideae</taxon>
        <taxon>Nicotianeae</taxon>
        <taxon>Nicotiana</taxon>
    </lineage>
</organism>
<dbReference type="Gramene" id="OIT20413">
    <property type="protein sequence ID" value="OIT20413"/>
    <property type="gene ID" value="A4A49_37995"/>
</dbReference>